<dbReference type="RefSeq" id="WP_146032577.1">
    <property type="nucleotide sequence ID" value="NZ_BTFW01000003.1"/>
</dbReference>
<keyword evidence="2" id="KW-1185">Reference proteome</keyword>
<evidence type="ECO:0000313" key="2">
    <source>
        <dbReference type="Proteomes" id="UP001187221"/>
    </source>
</evidence>
<protein>
    <submittedName>
        <fullName evidence="1">Uncharacterized protein</fullName>
    </submittedName>
</protein>
<dbReference type="Proteomes" id="UP001187221">
    <property type="component" value="Unassembled WGS sequence"/>
</dbReference>
<accession>A0ABQ6PDZ6</accession>
<name>A0ABQ6PDZ6_9SPHN</name>
<sequence>MTYLFAKGERIGNVMWRGATDGAKRLRGIRIEVKARIDLAGWGKPVTAPICLFWTKLIVTDHCSEDLAAVPGAWRGAIEIDASGRLASFA</sequence>
<gene>
    <name evidence="1" type="ORF">NUTIK01_33530</name>
</gene>
<evidence type="ECO:0000313" key="1">
    <source>
        <dbReference type="EMBL" id="GMM62576.1"/>
    </source>
</evidence>
<comment type="caution">
    <text evidence="1">The sequence shown here is derived from an EMBL/GenBank/DDBJ whole genome shotgun (WGS) entry which is preliminary data.</text>
</comment>
<proteinExistence type="predicted"/>
<organism evidence="1 2">
    <name type="scientific">Novosphingobium pituita</name>
    <dbReference type="NCBI Taxonomy" id="3056842"/>
    <lineage>
        <taxon>Bacteria</taxon>
        <taxon>Pseudomonadati</taxon>
        <taxon>Pseudomonadota</taxon>
        <taxon>Alphaproteobacteria</taxon>
        <taxon>Sphingomonadales</taxon>
        <taxon>Sphingomonadaceae</taxon>
        <taxon>Novosphingobium</taxon>
    </lineage>
</organism>
<dbReference type="EMBL" id="BTFW01000003">
    <property type="protein sequence ID" value="GMM62576.1"/>
    <property type="molecule type" value="Genomic_DNA"/>
</dbReference>
<reference evidence="1 2" key="1">
    <citation type="submission" date="2023-06" db="EMBL/GenBank/DDBJ databases">
        <title>Draft genome sequence of Novosphingobium sp. strain IK01.</title>
        <authorList>
            <person name="Hatamoto M."/>
            <person name="Ikarashi T."/>
            <person name="Yamaguchi T."/>
        </authorList>
    </citation>
    <scope>NUCLEOTIDE SEQUENCE [LARGE SCALE GENOMIC DNA]</scope>
    <source>
        <strain evidence="1 2">IK01</strain>
    </source>
</reference>